<name>A0A0R3U5W7_MESCO</name>
<dbReference type="AlphaFoldDB" id="A0A0R3U5W7"/>
<reference evidence="3" key="1">
    <citation type="submission" date="2017-02" db="UniProtKB">
        <authorList>
            <consortium name="WormBaseParasite"/>
        </authorList>
    </citation>
    <scope>IDENTIFICATION</scope>
</reference>
<evidence type="ECO:0000313" key="2">
    <source>
        <dbReference type="Proteomes" id="UP000267029"/>
    </source>
</evidence>
<organism evidence="3">
    <name type="scientific">Mesocestoides corti</name>
    <name type="common">Flatworm</name>
    <dbReference type="NCBI Taxonomy" id="53468"/>
    <lineage>
        <taxon>Eukaryota</taxon>
        <taxon>Metazoa</taxon>
        <taxon>Spiralia</taxon>
        <taxon>Lophotrochozoa</taxon>
        <taxon>Platyhelminthes</taxon>
        <taxon>Cestoda</taxon>
        <taxon>Eucestoda</taxon>
        <taxon>Cyclophyllidea</taxon>
        <taxon>Mesocestoididae</taxon>
        <taxon>Mesocestoides</taxon>
    </lineage>
</organism>
<dbReference type="WBParaSite" id="MCOS_0000213401-mRNA-1">
    <property type="protein sequence ID" value="MCOS_0000213401-mRNA-1"/>
    <property type="gene ID" value="MCOS_0000213401"/>
</dbReference>
<proteinExistence type="predicted"/>
<keyword evidence="2" id="KW-1185">Reference proteome</keyword>
<evidence type="ECO:0000313" key="1">
    <source>
        <dbReference type="EMBL" id="VDD76132.1"/>
    </source>
</evidence>
<protein>
    <submittedName>
        <fullName evidence="3">Amidohydro-rel domain-containing protein</fullName>
    </submittedName>
</protein>
<dbReference type="Proteomes" id="UP000267029">
    <property type="component" value="Unassembled WGS sequence"/>
</dbReference>
<accession>A0A0R3U5W7</accession>
<gene>
    <name evidence="1" type="ORF">MCOS_LOCUS2135</name>
</gene>
<evidence type="ECO:0000313" key="3">
    <source>
        <dbReference type="WBParaSite" id="MCOS_0000213401-mRNA-1"/>
    </source>
</evidence>
<sequence length="72" mass="8167">MYSGRLRKFGTPEMQPFISGLNPAELYAAFKVADISSNYCVLKRGSIANEKADMRIIEKGRLVKVNRQIRCD</sequence>
<reference evidence="1 2" key="2">
    <citation type="submission" date="2018-10" db="EMBL/GenBank/DDBJ databases">
        <authorList>
            <consortium name="Pathogen Informatics"/>
        </authorList>
    </citation>
    <scope>NUCLEOTIDE SEQUENCE [LARGE SCALE GENOMIC DNA]</scope>
</reference>
<dbReference type="EMBL" id="UXSR01000323">
    <property type="protein sequence ID" value="VDD76132.1"/>
    <property type="molecule type" value="Genomic_DNA"/>
</dbReference>